<evidence type="ECO:0000256" key="1">
    <source>
        <dbReference type="SAM" id="SignalP"/>
    </source>
</evidence>
<dbReference type="RefSeq" id="WP_203194740.1">
    <property type="nucleotide sequence ID" value="NZ_CP063362.1"/>
</dbReference>
<feature type="signal peptide" evidence="1">
    <location>
        <begin position="1"/>
        <end position="23"/>
    </location>
</feature>
<dbReference type="Proteomes" id="UP000596427">
    <property type="component" value="Chromosome"/>
</dbReference>
<proteinExistence type="predicted"/>
<sequence length="172" mass="18520">MSRLIRAGAFALAAAIVAPQARAENPFGLEVPGWSSRQAQTGTVYFSCERESCGGSEAVISISRRNRAQDLTLEKFQETQALINANILKYGARSSTLGPAMVADATQKPVKIFTIPRDVVDKEGQARFYQNALLVGPAASLSVVSEGGTRKVATDNFRLLLPRLIDLALALR</sequence>
<accession>A0A974PQD3</accession>
<name>A0A974PQD3_9HYPH</name>
<evidence type="ECO:0000313" key="2">
    <source>
        <dbReference type="EMBL" id="QRG07827.1"/>
    </source>
</evidence>
<feature type="chain" id="PRO_5037616609" description="Invasion associated locus B family protein" evidence="1">
    <location>
        <begin position="24"/>
        <end position="172"/>
    </location>
</feature>
<dbReference type="EMBL" id="CP063362">
    <property type="protein sequence ID" value="QRG07827.1"/>
    <property type="molecule type" value="Genomic_DNA"/>
</dbReference>
<dbReference type="KEGG" id="xdi:EZH22_05475"/>
<evidence type="ECO:0000313" key="3">
    <source>
        <dbReference type="Proteomes" id="UP000596427"/>
    </source>
</evidence>
<reference evidence="2 3" key="1">
    <citation type="submission" date="2020-10" db="EMBL/GenBank/DDBJ databases">
        <title>Degradation of 1,4-Dioxane by Xanthobacter sp. YN2, via a Novel Group-2 Soluble Di-Iron Monooxygenase.</title>
        <authorList>
            <person name="Ma F."/>
            <person name="Wang Y."/>
            <person name="Yang J."/>
            <person name="Guo H."/>
            <person name="Su D."/>
            <person name="Yu L."/>
        </authorList>
    </citation>
    <scope>NUCLEOTIDE SEQUENCE [LARGE SCALE GENOMIC DNA]</scope>
    <source>
        <strain evidence="2 3">YN2</strain>
    </source>
</reference>
<organism evidence="2 3">
    <name type="scientific">Xanthobacter dioxanivorans</name>
    <dbReference type="NCBI Taxonomy" id="2528964"/>
    <lineage>
        <taxon>Bacteria</taxon>
        <taxon>Pseudomonadati</taxon>
        <taxon>Pseudomonadota</taxon>
        <taxon>Alphaproteobacteria</taxon>
        <taxon>Hyphomicrobiales</taxon>
        <taxon>Xanthobacteraceae</taxon>
        <taxon>Xanthobacter</taxon>
    </lineage>
</organism>
<gene>
    <name evidence="2" type="ORF">EZH22_05475</name>
</gene>
<protein>
    <recommendedName>
        <fullName evidence="4">Invasion associated locus B family protein</fullName>
    </recommendedName>
</protein>
<dbReference type="AlphaFoldDB" id="A0A974PQD3"/>
<evidence type="ECO:0008006" key="4">
    <source>
        <dbReference type="Google" id="ProtNLM"/>
    </source>
</evidence>
<keyword evidence="1" id="KW-0732">Signal</keyword>
<keyword evidence="3" id="KW-1185">Reference proteome</keyword>